<evidence type="ECO:0000256" key="11">
    <source>
        <dbReference type="ARBA" id="ARBA00044252"/>
    </source>
</evidence>
<evidence type="ECO:0000256" key="14">
    <source>
        <dbReference type="ARBA" id="ARBA00075285"/>
    </source>
</evidence>
<keyword evidence="6" id="KW-0862">Zinc</keyword>
<evidence type="ECO:0000256" key="2">
    <source>
        <dbReference type="ARBA" id="ARBA00001947"/>
    </source>
</evidence>
<comment type="similarity">
    <text evidence="12">Belongs to the peptidase M20C family.</text>
</comment>
<accession>A0A1Z2XKR5</accession>
<dbReference type="Pfam" id="PF07687">
    <property type="entry name" value="M20_dimer"/>
    <property type="match status" value="1"/>
</dbReference>
<feature type="domain" description="Peptidase M20 dimerisation" evidence="18">
    <location>
        <begin position="205"/>
        <end position="292"/>
    </location>
</feature>
<evidence type="ECO:0000256" key="4">
    <source>
        <dbReference type="ARBA" id="ARBA00022723"/>
    </source>
</evidence>
<dbReference type="PANTHER" id="PTHR43501:SF1">
    <property type="entry name" value="CYTOSOL NON-SPECIFIC DIPEPTIDASE"/>
    <property type="match status" value="1"/>
</dbReference>
<dbReference type="FunFam" id="3.40.630.10:FF:000015">
    <property type="entry name" value="Aminoacyl-histidine dipeptidase PepD"/>
    <property type="match status" value="1"/>
</dbReference>
<dbReference type="PIRSF" id="PIRSF016599">
    <property type="entry name" value="Xaa-His_dipept"/>
    <property type="match status" value="1"/>
</dbReference>
<protein>
    <recommendedName>
        <fullName evidence="13">Cytosol non-specific dipeptidase</fullName>
        <ecNumber evidence="10">3.4.13.18</ecNumber>
    </recommendedName>
    <alternativeName>
        <fullName evidence="16">Aminoacyl-histidine dipeptidase</fullName>
    </alternativeName>
    <alternativeName>
        <fullName evidence="15">Beta-alanyl-histidine dipeptidase</fullName>
    </alternativeName>
    <alternativeName>
        <fullName evidence="14">Carnosinase</fullName>
    </alternativeName>
    <alternativeName>
        <fullName evidence="11">Peptidase D</fullName>
    </alternativeName>
    <alternativeName>
        <fullName evidence="17">Xaa-His dipeptidase</fullName>
    </alternativeName>
</protein>
<comment type="cofactor">
    <cofactor evidence="1">
        <name>Co(2+)</name>
        <dbReference type="ChEBI" id="CHEBI:48828"/>
    </cofactor>
</comment>
<dbReference type="SUPFAM" id="SSF53187">
    <property type="entry name" value="Zn-dependent exopeptidases"/>
    <property type="match status" value="1"/>
</dbReference>
<keyword evidence="5" id="KW-0378">Hydrolase</keyword>
<organism evidence="19 20">
    <name type="scientific">Muribaculum intestinale</name>
    <dbReference type="NCBI Taxonomy" id="1796646"/>
    <lineage>
        <taxon>Bacteria</taxon>
        <taxon>Pseudomonadati</taxon>
        <taxon>Bacteroidota</taxon>
        <taxon>Bacteroidia</taxon>
        <taxon>Bacteroidales</taxon>
        <taxon>Muribaculaceae</taxon>
        <taxon>Muribaculum</taxon>
    </lineage>
</organism>
<dbReference type="GeneID" id="65535354"/>
<dbReference type="STRING" id="1796646.A4V02_00700"/>
<dbReference type="KEGG" id="pary:A4V02_00700"/>
<dbReference type="NCBIfam" id="TIGR01893">
    <property type="entry name" value="aa-his-dipept"/>
    <property type="match status" value="1"/>
</dbReference>
<evidence type="ECO:0000256" key="13">
    <source>
        <dbReference type="ARBA" id="ARBA00071271"/>
    </source>
</evidence>
<evidence type="ECO:0000313" key="19">
    <source>
        <dbReference type="EMBL" id="ANU64670.1"/>
    </source>
</evidence>
<dbReference type="OrthoDB" id="9773892at2"/>
<keyword evidence="8" id="KW-0170">Cobalt</keyword>
<dbReference type="PANTHER" id="PTHR43501">
    <property type="entry name" value="CYTOSOL NON-SPECIFIC DIPEPTIDASE"/>
    <property type="match status" value="1"/>
</dbReference>
<dbReference type="EC" id="3.4.13.18" evidence="10"/>
<dbReference type="InterPro" id="IPR011650">
    <property type="entry name" value="Peptidase_M20_dimer"/>
</dbReference>
<evidence type="ECO:0000259" key="18">
    <source>
        <dbReference type="Pfam" id="PF07687"/>
    </source>
</evidence>
<evidence type="ECO:0000256" key="5">
    <source>
        <dbReference type="ARBA" id="ARBA00022801"/>
    </source>
</evidence>
<dbReference type="PRINTS" id="PR00934">
    <property type="entry name" value="XHISDIPTASE"/>
</dbReference>
<evidence type="ECO:0000256" key="15">
    <source>
        <dbReference type="ARBA" id="ARBA00076004"/>
    </source>
</evidence>
<dbReference type="GO" id="GO:0070573">
    <property type="term" value="F:metallodipeptidase activity"/>
    <property type="evidence" value="ECO:0007669"/>
    <property type="project" value="TreeGrafter"/>
</dbReference>
<keyword evidence="7" id="KW-0482">Metalloprotease</keyword>
<evidence type="ECO:0000256" key="10">
    <source>
        <dbReference type="ARBA" id="ARBA00038976"/>
    </source>
</evidence>
<name>A0A1B1SDC4_9BACT</name>
<accession>A0A1B1SDC4</accession>
<dbReference type="EMBL" id="CP015402">
    <property type="protein sequence ID" value="ANU64670.1"/>
    <property type="molecule type" value="Genomic_DNA"/>
</dbReference>
<evidence type="ECO:0000256" key="3">
    <source>
        <dbReference type="ARBA" id="ARBA00022670"/>
    </source>
</evidence>
<dbReference type="GO" id="GO:0006508">
    <property type="term" value="P:proteolysis"/>
    <property type="evidence" value="ECO:0007669"/>
    <property type="project" value="UniProtKB-KW"/>
</dbReference>
<sequence length="486" mass="53054">MTIKDLKPTAVWTIFDEITKVPRPSKKEEKIRKYILDFAKANGIDAKTDEVGNVVLSKPATPGKEDAPTVIMQGHMDMVCESNKKDFDFDNSPITTIIDGEWVHADNTTLGADNGIGVAASLAVMADKSLVHGPLEALFTVDEETGMTGANNLGENMMNGSILLNLDSEDDGQFFIGCAGGIDTTITFDYKREMAPADYHWFDIELANLSGGHSGGDIHEGRANSNKLLARFLFGLSQKHDIVLSEISGGNLRNAIPRAAHAVVGVHTSKKEEVVVAFNEFVADVKNEYSHTDPAMDITIATADKPEYAIDSDTTLRLIRSLYACPHGVISMSHDLEGLVETSTNLASVKMQPDNTILVTTSQRSSVESRKYDIANQIEALFLMAGAKVTHGDGYPGWAPNMNSAIMKIAADTYKELYGEEPLITAIHAGLECGLFLTKYPHLDMVSFGPTLRGVHSPSEKMHIPAVERFWDQLVTILRKVSDLKK</sequence>
<comment type="cofactor">
    <cofactor evidence="2">
        <name>Zn(2+)</name>
        <dbReference type="ChEBI" id="CHEBI:29105"/>
    </cofactor>
</comment>
<dbReference type="Proteomes" id="UP000186351">
    <property type="component" value="Chromosome"/>
</dbReference>
<proteinExistence type="inferred from homology"/>
<dbReference type="Pfam" id="PF01546">
    <property type="entry name" value="Peptidase_M20"/>
    <property type="match status" value="1"/>
</dbReference>
<keyword evidence="3" id="KW-0645">Protease</keyword>
<gene>
    <name evidence="19" type="ORF">A4V02_00700</name>
</gene>
<dbReference type="GO" id="GO:0005829">
    <property type="term" value="C:cytosol"/>
    <property type="evidence" value="ECO:0007669"/>
    <property type="project" value="TreeGrafter"/>
</dbReference>
<dbReference type="InterPro" id="IPR002933">
    <property type="entry name" value="Peptidase_M20"/>
</dbReference>
<evidence type="ECO:0000256" key="1">
    <source>
        <dbReference type="ARBA" id="ARBA00001941"/>
    </source>
</evidence>
<evidence type="ECO:0000256" key="6">
    <source>
        <dbReference type="ARBA" id="ARBA00022833"/>
    </source>
</evidence>
<keyword evidence="20" id="KW-1185">Reference proteome</keyword>
<dbReference type="CDD" id="cd03890">
    <property type="entry name" value="M20_pepD"/>
    <property type="match status" value="1"/>
</dbReference>
<evidence type="ECO:0000256" key="16">
    <source>
        <dbReference type="ARBA" id="ARBA00077688"/>
    </source>
</evidence>
<evidence type="ECO:0000256" key="9">
    <source>
        <dbReference type="ARBA" id="ARBA00036421"/>
    </source>
</evidence>
<evidence type="ECO:0000313" key="20">
    <source>
        <dbReference type="Proteomes" id="UP000186351"/>
    </source>
</evidence>
<reference evidence="20" key="1">
    <citation type="submission" date="2016-04" db="EMBL/GenBank/DDBJ databases">
        <title>Complete Genome Sequences of Twelve Strains of a Stable Defined Moderately Diverse Mouse Microbiota 2 (sDMDMm2).</title>
        <authorList>
            <person name="Uchimura Y."/>
            <person name="Wyss M."/>
            <person name="Brugiroux S."/>
            <person name="Limenitakis J.P."/>
            <person name="Stecher B."/>
            <person name="McCoy K.D."/>
            <person name="Macpherson A.J."/>
        </authorList>
    </citation>
    <scope>NUCLEOTIDE SEQUENCE [LARGE SCALE GENOMIC DNA]</scope>
    <source>
        <strain evidence="20">YL27</strain>
    </source>
</reference>
<dbReference type="FunFam" id="3.40.630.10:FF:000018">
    <property type="entry name" value="Aminoacyl-histidine dipeptidase PepD"/>
    <property type="match status" value="1"/>
</dbReference>
<evidence type="ECO:0000256" key="12">
    <source>
        <dbReference type="ARBA" id="ARBA00061423"/>
    </source>
</evidence>
<dbReference type="GO" id="GO:0046872">
    <property type="term" value="F:metal ion binding"/>
    <property type="evidence" value="ECO:0007669"/>
    <property type="project" value="UniProtKB-KW"/>
</dbReference>
<dbReference type="InterPro" id="IPR001160">
    <property type="entry name" value="Peptidase_M20C"/>
</dbReference>
<comment type="catalytic activity">
    <reaction evidence="9">
        <text>Hydrolysis of dipeptides, preferentially hydrophobic dipeptides including prolyl amino acids.</text>
        <dbReference type="EC" id="3.4.13.18"/>
    </reaction>
</comment>
<dbReference type="AlphaFoldDB" id="A0A1B1SDC4"/>
<keyword evidence="4" id="KW-0479">Metal-binding</keyword>
<evidence type="ECO:0000256" key="17">
    <source>
        <dbReference type="ARBA" id="ARBA00078074"/>
    </source>
</evidence>
<dbReference type="Gene3D" id="3.40.630.10">
    <property type="entry name" value="Zn peptidases"/>
    <property type="match status" value="2"/>
</dbReference>
<dbReference type="RefSeq" id="WP_068961946.1">
    <property type="nucleotide sequence ID" value="NZ_CAJTAP010000010.1"/>
</dbReference>
<evidence type="ECO:0000256" key="8">
    <source>
        <dbReference type="ARBA" id="ARBA00023285"/>
    </source>
</evidence>
<evidence type="ECO:0000256" key="7">
    <source>
        <dbReference type="ARBA" id="ARBA00023049"/>
    </source>
</evidence>